<dbReference type="GO" id="GO:0006123">
    <property type="term" value="P:mitochondrial electron transport, cytochrome c to oxygen"/>
    <property type="evidence" value="ECO:0007669"/>
    <property type="project" value="UniProtKB-UniRule"/>
</dbReference>
<evidence type="ECO:0000256" key="7">
    <source>
        <dbReference type="ARBA" id="ARBA00022989"/>
    </source>
</evidence>
<organism evidence="12 13">
    <name type="scientific">Zopfia rhizophila CBS 207.26</name>
    <dbReference type="NCBI Taxonomy" id="1314779"/>
    <lineage>
        <taxon>Eukaryota</taxon>
        <taxon>Fungi</taxon>
        <taxon>Dikarya</taxon>
        <taxon>Ascomycota</taxon>
        <taxon>Pezizomycotina</taxon>
        <taxon>Dothideomycetes</taxon>
        <taxon>Dothideomycetes incertae sedis</taxon>
        <taxon>Zopfiaceae</taxon>
        <taxon>Zopfia</taxon>
    </lineage>
</organism>
<dbReference type="InterPro" id="IPR036636">
    <property type="entry name" value="COX7C/Cox8_sf"/>
</dbReference>
<dbReference type="Proteomes" id="UP000800200">
    <property type="component" value="Unassembled WGS sequence"/>
</dbReference>
<dbReference type="EMBL" id="ML994638">
    <property type="protein sequence ID" value="KAF2184334.1"/>
    <property type="molecule type" value="Genomic_DNA"/>
</dbReference>
<keyword evidence="8 11" id="KW-0496">Mitochondrion</keyword>
<keyword evidence="6 11" id="KW-0809">Transit peptide</keyword>
<dbReference type="OrthoDB" id="9974841at2759"/>
<keyword evidence="7 11" id="KW-1133">Transmembrane helix</keyword>
<comment type="similarity">
    <text evidence="3 11">Belongs to the cytochrome c oxidase VIIc family.</text>
</comment>
<evidence type="ECO:0000256" key="9">
    <source>
        <dbReference type="ARBA" id="ARBA00023136"/>
    </source>
</evidence>
<dbReference type="Gene3D" id="4.10.49.10">
    <property type="entry name" value="Cytochrome c oxidase subunit VIIc"/>
    <property type="match status" value="1"/>
</dbReference>
<dbReference type="AlphaFoldDB" id="A0A6A6DXP5"/>
<reference evidence="12" key="1">
    <citation type="journal article" date="2020" name="Stud. Mycol.">
        <title>101 Dothideomycetes genomes: a test case for predicting lifestyles and emergence of pathogens.</title>
        <authorList>
            <person name="Haridas S."/>
            <person name="Albert R."/>
            <person name="Binder M."/>
            <person name="Bloem J."/>
            <person name="Labutti K."/>
            <person name="Salamov A."/>
            <person name="Andreopoulos B."/>
            <person name="Baker S."/>
            <person name="Barry K."/>
            <person name="Bills G."/>
            <person name="Bluhm B."/>
            <person name="Cannon C."/>
            <person name="Castanera R."/>
            <person name="Culley D."/>
            <person name="Daum C."/>
            <person name="Ezra D."/>
            <person name="Gonzalez J."/>
            <person name="Henrissat B."/>
            <person name="Kuo A."/>
            <person name="Liang C."/>
            <person name="Lipzen A."/>
            <person name="Lutzoni F."/>
            <person name="Magnuson J."/>
            <person name="Mondo S."/>
            <person name="Nolan M."/>
            <person name="Ohm R."/>
            <person name="Pangilinan J."/>
            <person name="Park H.-J."/>
            <person name="Ramirez L."/>
            <person name="Alfaro M."/>
            <person name="Sun H."/>
            <person name="Tritt A."/>
            <person name="Yoshinaga Y."/>
            <person name="Zwiers L.-H."/>
            <person name="Turgeon B."/>
            <person name="Goodwin S."/>
            <person name="Spatafora J."/>
            <person name="Crous P."/>
            <person name="Grigoriev I."/>
        </authorList>
    </citation>
    <scope>NUCLEOTIDE SEQUENCE</scope>
    <source>
        <strain evidence="12">CBS 207.26</strain>
    </source>
</reference>
<accession>A0A6A6DXP5</accession>
<protein>
    <recommendedName>
        <fullName evidence="10 11">Cytochrome c oxidase subunit 8, mitochondrial</fullName>
    </recommendedName>
    <alternativeName>
        <fullName evidence="11">Cytochrome c oxidase polypeptide VIII</fullName>
    </alternativeName>
</protein>
<dbReference type="UniPathway" id="UPA00705"/>
<comment type="subunit">
    <text evidence="11">Component of the cytochrome c oxidase (complex IV, CIV), a multisubunit enzyme composed of a catalytic core of 3 subunits and several supernumerary subunits. The complex exists as a monomer or a dimer and forms supercomplexes (SCs) in the inner mitochondrial membrane with ubiquinol-cytochrome c oxidoreductase (cytochrome b-c1 complex, complex III, CIII).</text>
</comment>
<keyword evidence="13" id="KW-1185">Reference proteome</keyword>
<evidence type="ECO:0000256" key="8">
    <source>
        <dbReference type="ARBA" id="ARBA00023128"/>
    </source>
</evidence>
<dbReference type="Pfam" id="PF02935">
    <property type="entry name" value="COX7C"/>
    <property type="match status" value="1"/>
</dbReference>
<evidence type="ECO:0000256" key="1">
    <source>
        <dbReference type="ARBA" id="ARBA00004434"/>
    </source>
</evidence>
<dbReference type="GO" id="GO:0005743">
    <property type="term" value="C:mitochondrial inner membrane"/>
    <property type="evidence" value="ECO:0007669"/>
    <property type="project" value="UniProtKB-SubCell"/>
</dbReference>
<evidence type="ECO:0000313" key="13">
    <source>
        <dbReference type="Proteomes" id="UP000800200"/>
    </source>
</evidence>
<name>A0A6A6DXP5_9PEZI</name>
<evidence type="ECO:0000256" key="6">
    <source>
        <dbReference type="ARBA" id="ARBA00022946"/>
    </source>
</evidence>
<keyword evidence="9 11" id="KW-0472">Membrane</keyword>
<dbReference type="GO" id="GO:0045277">
    <property type="term" value="C:respiratory chain complex IV"/>
    <property type="evidence" value="ECO:0007669"/>
    <property type="project" value="UniProtKB-UniRule"/>
</dbReference>
<dbReference type="SUPFAM" id="SSF81427">
    <property type="entry name" value="Mitochondrial cytochrome c oxidase subunit VIIc (aka VIIIa)"/>
    <property type="match status" value="1"/>
</dbReference>
<comment type="function">
    <text evidence="11">Component of the cytochrome c oxidase, the last enzyme in the mitochondrial electron transport chain which drives oxidative phosphorylation. The respiratory chain contains 3 multisubunit complexes succinate dehydrogenase (complex II, CII), ubiquinol-cytochrome c oxidoreductase (cytochrome b-c1 complex, complex III, CIII) and cytochrome c oxidase (complex IV, CIV), that cooperate to transfer electrons derived from NADH and succinate to molecular oxygen, creating an electrochemical gradient over the inner membrane that drives transmembrane transport and the ATP synthase. Cytochrome c oxidase is the component of the respiratory chain that catalyzes the reduction of oxygen to water. Electrons originating from reduced cytochrome c in the intermembrane space (IMS) are transferred via the dinuclear copper A center (CU(A)) of subunit 2 and heme A of subunit 1 to the active site in subunit 1, a binuclear center (BNC) formed by heme A3 and copper B (CU(B)). The BNC reduces molecular oxygen to 2 water molecules using 4 electrons from cytochrome c in the IMS and 4 protons from the mitochondrial matrix.</text>
</comment>
<evidence type="ECO:0000256" key="3">
    <source>
        <dbReference type="ARBA" id="ARBA00010514"/>
    </source>
</evidence>
<keyword evidence="4 11" id="KW-0812">Transmembrane</keyword>
<evidence type="ECO:0000256" key="5">
    <source>
        <dbReference type="ARBA" id="ARBA00022792"/>
    </source>
</evidence>
<feature type="transmembrane region" description="Helical" evidence="11">
    <location>
        <begin position="53"/>
        <end position="72"/>
    </location>
</feature>
<proteinExistence type="inferred from homology"/>
<dbReference type="InterPro" id="IPR004202">
    <property type="entry name" value="COX7C/Cox8"/>
</dbReference>
<comment type="subcellular location">
    <subcellularLocation>
        <location evidence="1 11">Mitochondrion inner membrane</location>
        <topology evidence="1 11">Single-pass membrane protein</topology>
    </subcellularLocation>
</comment>
<evidence type="ECO:0000256" key="2">
    <source>
        <dbReference type="ARBA" id="ARBA00004673"/>
    </source>
</evidence>
<evidence type="ECO:0000256" key="10">
    <source>
        <dbReference type="ARBA" id="ARBA00071004"/>
    </source>
</evidence>
<dbReference type="FunFam" id="4.10.49.10:FF:000001">
    <property type="entry name" value="Cytochrome c oxidase subunit 7C"/>
    <property type="match status" value="1"/>
</dbReference>
<dbReference type="PANTHER" id="PTHR13313:SF0">
    <property type="entry name" value="CYTOCHROME C OXIDASE SUBUNIT 7C, MITOCHONDRIAL"/>
    <property type="match status" value="1"/>
</dbReference>
<sequence>MLSRAAFRVTANPVFIARRGFQSTRAQLSSPYHYPEGPRSNLPFNPLTKWFAVRYWAFCATGFFLPFGLAVWQTKKNKP</sequence>
<dbReference type="PANTHER" id="PTHR13313">
    <property type="entry name" value="CYTOCHROME C OXIDASE SUBUNIT VIIC"/>
    <property type="match status" value="1"/>
</dbReference>
<gene>
    <name evidence="12" type="ORF">K469DRAFT_181459</name>
</gene>
<evidence type="ECO:0000256" key="11">
    <source>
        <dbReference type="RuleBase" id="RU368123"/>
    </source>
</evidence>
<evidence type="ECO:0000256" key="4">
    <source>
        <dbReference type="ARBA" id="ARBA00022692"/>
    </source>
</evidence>
<keyword evidence="5 11" id="KW-0999">Mitochondrion inner membrane</keyword>
<evidence type="ECO:0000313" key="12">
    <source>
        <dbReference type="EMBL" id="KAF2184334.1"/>
    </source>
</evidence>
<comment type="pathway">
    <text evidence="2 11">Energy metabolism; oxidative phosphorylation.</text>
</comment>